<keyword evidence="2" id="KW-0479">Metal-binding</keyword>
<accession>A0A1M7IZN2</accession>
<evidence type="ECO:0000313" key="9">
    <source>
        <dbReference type="EMBL" id="SHM46196.1"/>
    </source>
</evidence>
<comment type="similarity">
    <text evidence="6">Belongs to the peptidase M48 family.</text>
</comment>
<dbReference type="EMBL" id="FRCS01000001">
    <property type="protein sequence ID" value="SHM46196.1"/>
    <property type="molecule type" value="Genomic_DNA"/>
</dbReference>
<keyword evidence="4 6" id="KW-0862">Zinc</keyword>
<evidence type="ECO:0000256" key="7">
    <source>
        <dbReference type="SAM" id="Phobius"/>
    </source>
</evidence>
<feature type="transmembrane region" description="Helical" evidence="7">
    <location>
        <begin position="6"/>
        <end position="24"/>
    </location>
</feature>
<evidence type="ECO:0000256" key="1">
    <source>
        <dbReference type="ARBA" id="ARBA00022670"/>
    </source>
</evidence>
<sequence length="317" mass="32737">MLTTIVGLGIVAVLLIGPVAAALARAQWVQREPRAVLVLWQALGLASGLAAGGAVLAAALAPLAGSLPSALAAYWRAAAAGDLSGGLDVFHLFLLGAAIGLFGWLLTMTAVSSWRATRCRARQRELVDLVSTPWPNRVSPARATGAGARLIDHPAAAAYCLPGPSSRVVITTGALSLLDPDELDAVLAHEHAHLAERHDLLLLPFAAWSEAMFGLAGTQRTRRAVAQLVEMLADDRACLGRDRAVLATALARVGVAGAGGVAPSGALGSTDLAVLPRVQRLLEPPAPSWWLRTLSYAAAAVTVTAPLWAFALPLAVA</sequence>
<dbReference type="Pfam" id="PF01435">
    <property type="entry name" value="Peptidase_M48"/>
    <property type="match status" value="1"/>
</dbReference>
<dbReference type="Gene3D" id="3.30.2010.10">
    <property type="entry name" value="Metalloproteases ('zincins'), catalytic domain"/>
    <property type="match status" value="1"/>
</dbReference>
<name>A0A1M7IZN2_9ACTN</name>
<keyword evidence="5 6" id="KW-0482">Metalloprotease</keyword>
<dbReference type="InterPro" id="IPR001915">
    <property type="entry name" value="Peptidase_M48"/>
</dbReference>
<dbReference type="Proteomes" id="UP000184440">
    <property type="component" value="Unassembled WGS sequence"/>
</dbReference>
<dbReference type="RefSeq" id="WP_084740166.1">
    <property type="nucleotide sequence ID" value="NZ_FRCS01000001.1"/>
</dbReference>
<dbReference type="GO" id="GO:0004222">
    <property type="term" value="F:metalloendopeptidase activity"/>
    <property type="evidence" value="ECO:0007669"/>
    <property type="project" value="InterPro"/>
</dbReference>
<evidence type="ECO:0000256" key="6">
    <source>
        <dbReference type="RuleBase" id="RU003983"/>
    </source>
</evidence>
<evidence type="ECO:0000256" key="3">
    <source>
        <dbReference type="ARBA" id="ARBA00022801"/>
    </source>
</evidence>
<proteinExistence type="inferred from homology"/>
<dbReference type="AlphaFoldDB" id="A0A1M7IZN2"/>
<keyword evidence="10" id="KW-1185">Reference proteome</keyword>
<evidence type="ECO:0000313" key="10">
    <source>
        <dbReference type="Proteomes" id="UP000184440"/>
    </source>
</evidence>
<dbReference type="PANTHER" id="PTHR34978:SF3">
    <property type="entry name" value="SLR0241 PROTEIN"/>
    <property type="match status" value="1"/>
</dbReference>
<dbReference type="CDD" id="cd07326">
    <property type="entry name" value="M56_BlaR1_MecR1_like"/>
    <property type="match status" value="1"/>
</dbReference>
<gene>
    <name evidence="9" type="ORF">SAMN05443668_101641</name>
</gene>
<feature type="transmembrane region" description="Helical" evidence="7">
    <location>
        <begin position="92"/>
        <end position="114"/>
    </location>
</feature>
<feature type="transmembrane region" description="Helical" evidence="7">
    <location>
        <begin position="289"/>
        <end position="311"/>
    </location>
</feature>
<evidence type="ECO:0000256" key="4">
    <source>
        <dbReference type="ARBA" id="ARBA00022833"/>
    </source>
</evidence>
<organism evidence="9 10">
    <name type="scientific">Cryptosporangium aurantiacum</name>
    <dbReference type="NCBI Taxonomy" id="134849"/>
    <lineage>
        <taxon>Bacteria</taxon>
        <taxon>Bacillati</taxon>
        <taxon>Actinomycetota</taxon>
        <taxon>Actinomycetes</taxon>
        <taxon>Cryptosporangiales</taxon>
        <taxon>Cryptosporangiaceae</taxon>
        <taxon>Cryptosporangium</taxon>
    </lineage>
</organism>
<evidence type="ECO:0000256" key="5">
    <source>
        <dbReference type="ARBA" id="ARBA00023049"/>
    </source>
</evidence>
<feature type="transmembrane region" description="Helical" evidence="7">
    <location>
        <begin position="36"/>
        <end position="61"/>
    </location>
</feature>
<reference evidence="9 10" key="1">
    <citation type="submission" date="2016-11" db="EMBL/GenBank/DDBJ databases">
        <authorList>
            <person name="Jaros S."/>
            <person name="Januszkiewicz K."/>
            <person name="Wedrychowicz H."/>
        </authorList>
    </citation>
    <scope>NUCLEOTIDE SEQUENCE [LARGE SCALE GENOMIC DNA]</scope>
    <source>
        <strain evidence="9 10">DSM 46144</strain>
    </source>
</reference>
<feature type="domain" description="Peptidase M48" evidence="8">
    <location>
        <begin position="150"/>
        <end position="217"/>
    </location>
</feature>
<dbReference type="InterPro" id="IPR052173">
    <property type="entry name" value="Beta-lactam_resp_regulator"/>
</dbReference>
<dbReference type="PANTHER" id="PTHR34978">
    <property type="entry name" value="POSSIBLE SENSOR-TRANSDUCER PROTEIN BLAR"/>
    <property type="match status" value="1"/>
</dbReference>
<evidence type="ECO:0000259" key="8">
    <source>
        <dbReference type="Pfam" id="PF01435"/>
    </source>
</evidence>
<dbReference type="OrthoDB" id="9785340at2"/>
<comment type="cofactor">
    <cofactor evidence="6">
        <name>Zn(2+)</name>
        <dbReference type="ChEBI" id="CHEBI:29105"/>
    </cofactor>
    <text evidence="6">Binds 1 zinc ion per subunit.</text>
</comment>
<evidence type="ECO:0000256" key="2">
    <source>
        <dbReference type="ARBA" id="ARBA00022723"/>
    </source>
</evidence>
<dbReference type="STRING" id="134849.SAMN05443668_101641"/>
<keyword evidence="7" id="KW-0472">Membrane</keyword>
<dbReference type="GO" id="GO:0046872">
    <property type="term" value="F:metal ion binding"/>
    <property type="evidence" value="ECO:0007669"/>
    <property type="project" value="UniProtKB-KW"/>
</dbReference>
<keyword evidence="3 6" id="KW-0378">Hydrolase</keyword>
<keyword evidence="1 6" id="KW-0645">Protease</keyword>
<protein>
    <submittedName>
        <fullName evidence="9">Peptidase family M48</fullName>
    </submittedName>
</protein>
<dbReference type="GO" id="GO:0006508">
    <property type="term" value="P:proteolysis"/>
    <property type="evidence" value="ECO:0007669"/>
    <property type="project" value="UniProtKB-KW"/>
</dbReference>
<keyword evidence="7" id="KW-1133">Transmembrane helix</keyword>
<keyword evidence="7" id="KW-0812">Transmembrane</keyword>